<keyword evidence="4" id="KW-1185">Reference proteome</keyword>
<dbReference type="GeneID" id="24097722"/>
<evidence type="ECO:0000313" key="3">
    <source>
        <dbReference type="EMBL" id="CCM02811.1"/>
    </source>
</evidence>
<dbReference type="RefSeq" id="XP_012182094.1">
    <property type="nucleotide sequence ID" value="XM_012326704.1"/>
</dbReference>
<reference evidence="3 4" key="1">
    <citation type="journal article" date="2012" name="Appl. Environ. Microbiol.">
        <title>Short-read sequencing for genomic analysis of the brown rot fungus Fibroporia radiculosa.</title>
        <authorList>
            <person name="Tang J.D."/>
            <person name="Perkins A.D."/>
            <person name="Sonstegard T.S."/>
            <person name="Schroeder S.G."/>
            <person name="Burgess S.C."/>
            <person name="Diehl S.V."/>
        </authorList>
    </citation>
    <scope>NUCLEOTIDE SEQUENCE [LARGE SCALE GENOMIC DNA]</scope>
    <source>
        <strain evidence="3 4">TFFH 294</strain>
    </source>
</reference>
<evidence type="ECO:0000259" key="2">
    <source>
        <dbReference type="Pfam" id="PF10180"/>
    </source>
</evidence>
<name>J4IAF3_9APHY</name>
<proteinExistence type="predicted"/>
<gene>
    <name evidence="3" type="ORF">FIBRA_04923</name>
</gene>
<dbReference type="EMBL" id="HE797094">
    <property type="protein sequence ID" value="CCM02811.1"/>
    <property type="molecule type" value="Genomic_DNA"/>
</dbReference>
<feature type="compositionally biased region" description="Low complexity" evidence="1">
    <location>
        <begin position="170"/>
        <end position="179"/>
    </location>
</feature>
<dbReference type="PANTHER" id="PTHR22306">
    <property type="entry name" value="CHROMOSOME 7 OPEN READING FRAME 50"/>
    <property type="match status" value="1"/>
</dbReference>
<feature type="compositionally biased region" description="Polar residues" evidence="1">
    <location>
        <begin position="308"/>
        <end position="330"/>
    </location>
</feature>
<feature type="compositionally biased region" description="Basic and acidic residues" evidence="1">
    <location>
        <begin position="84"/>
        <end position="96"/>
    </location>
</feature>
<sequence>MAAEHVAAQPKSEKKVKKSQGKAHTNMDGVDTIAESTNTEKEKRKRKAKVQPPLENDTVEGSPVSAEPINSSFHAVTEKKKKSQRQENGGDERTVELEPAPMTEGAQGEKRKKKKQKKREAEAQDEIEVAGEGVTPEDHGNEASPENPNGDNKTHKKKRVHKEGGLSGVQEQGQTQGEQTKQEKRKRRKRVLDDSNTQMGDAAKEPEKKKSKRRKPNTHDPNEDESLSEQARKALGYAYTQFEDPTGWKFNKARQNWIVRNLWSVQAIPEIHFSLVAKYIANMQGGARDSLVKVCKDAVSSLIPDKTTLGNDKSDSTTTSPLATESSQLSSNDWADCLSKQTSMLEVRLSIHSSNEQDYDT</sequence>
<protein>
    <recommendedName>
        <fullName evidence="2">WKF domain-containing protein</fullName>
    </recommendedName>
</protein>
<dbReference type="InParanoid" id="J4IAF3"/>
<dbReference type="InterPro" id="IPR019327">
    <property type="entry name" value="WKF"/>
</dbReference>
<dbReference type="STRING" id="599839.J4IAF3"/>
<dbReference type="Pfam" id="PF10180">
    <property type="entry name" value="WKF"/>
    <property type="match status" value="1"/>
</dbReference>
<evidence type="ECO:0000313" key="4">
    <source>
        <dbReference type="Proteomes" id="UP000006352"/>
    </source>
</evidence>
<dbReference type="OrthoDB" id="10261563at2759"/>
<dbReference type="PANTHER" id="PTHR22306:SF2">
    <property type="entry name" value="CHROMOSOME 7 OPEN READING FRAME 50"/>
    <property type="match status" value="1"/>
</dbReference>
<dbReference type="AlphaFoldDB" id="J4IAF3"/>
<feature type="region of interest" description="Disordered" evidence="1">
    <location>
        <begin position="305"/>
        <end position="330"/>
    </location>
</feature>
<feature type="region of interest" description="Disordered" evidence="1">
    <location>
        <begin position="1"/>
        <end position="228"/>
    </location>
</feature>
<dbReference type="HOGENOM" id="CLU_767343_0_0_1"/>
<organism evidence="3 4">
    <name type="scientific">Fibroporia radiculosa</name>
    <dbReference type="NCBI Taxonomy" id="599839"/>
    <lineage>
        <taxon>Eukaryota</taxon>
        <taxon>Fungi</taxon>
        <taxon>Dikarya</taxon>
        <taxon>Basidiomycota</taxon>
        <taxon>Agaricomycotina</taxon>
        <taxon>Agaricomycetes</taxon>
        <taxon>Polyporales</taxon>
        <taxon>Fibroporiaceae</taxon>
        <taxon>Fibroporia</taxon>
    </lineage>
</organism>
<evidence type="ECO:0000256" key="1">
    <source>
        <dbReference type="SAM" id="MobiDB-lite"/>
    </source>
</evidence>
<dbReference type="Proteomes" id="UP000006352">
    <property type="component" value="Unassembled WGS sequence"/>
</dbReference>
<feature type="domain" description="WKF" evidence="2">
    <location>
        <begin position="237"/>
        <end position="297"/>
    </location>
</feature>
<accession>J4IAF3</accession>